<dbReference type="AlphaFoldDB" id="V4P738"/>
<dbReference type="Proteomes" id="UP000017837">
    <property type="component" value="Unassembled WGS sequence"/>
</dbReference>
<gene>
    <name evidence="2" type="ORF">ABENE_13410</name>
</gene>
<dbReference type="PATRIC" id="fig|1121022.4.peg.2726"/>
<organism evidence="2 3">
    <name type="scientific">Asticcacaulis benevestitus DSM 16100 = ATCC BAA-896</name>
    <dbReference type="NCBI Taxonomy" id="1121022"/>
    <lineage>
        <taxon>Bacteria</taxon>
        <taxon>Pseudomonadati</taxon>
        <taxon>Pseudomonadota</taxon>
        <taxon>Alphaproteobacteria</taxon>
        <taxon>Caulobacterales</taxon>
        <taxon>Caulobacteraceae</taxon>
        <taxon>Asticcacaulis</taxon>
    </lineage>
</organism>
<reference evidence="2 3" key="1">
    <citation type="journal article" date="2014" name="Nature">
        <title>Sequential evolution of bacterial morphology by co-option of a developmental regulator.</title>
        <authorList>
            <person name="Jiang C."/>
            <person name="Brown P.J."/>
            <person name="Ducret A."/>
            <person name="Brun Y.V."/>
        </authorList>
    </citation>
    <scope>NUCLEOTIDE SEQUENCE [LARGE SCALE GENOMIC DNA]</scope>
    <source>
        <strain evidence="2 3">DSM 16100</strain>
    </source>
</reference>
<evidence type="ECO:0000256" key="1">
    <source>
        <dbReference type="SAM" id="MobiDB-lite"/>
    </source>
</evidence>
<evidence type="ECO:0000313" key="2">
    <source>
        <dbReference type="EMBL" id="ESQ89737.1"/>
    </source>
</evidence>
<feature type="region of interest" description="Disordered" evidence="1">
    <location>
        <begin position="1"/>
        <end position="24"/>
    </location>
</feature>
<keyword evidence="3" id="KW-1185">Reference proteome</keyword>
<comment type="caution">
    <text evidence="2">The sequence shown here is derived from an EMBL/GenBank/DDBJ whole genome shotgun (WGS) entry which is preliminary data.</text>
</comment>
<name>V4P738_9CAUL</name>
<proteinExistence type="predicted"/>
<dbReference type="EMBL" id="AWGB01000028">
    <property type="protein sequence ID" value="ESQ89737.1"/>
    <property type="molecule type" value="Genomic_DNA"/>
</dbReference>
<protein>
    <submittedName>
        <fullName evidence="2">Uncharacterized protein</fullName>
    </submittedName>
</protein>
<evidence type="ECO:0000313" key="3">
    <source>
        <dbReference type="Proteomes" id="UP000017837"/>
    </source>
</evidence>
<sequence length="83" mass="9122">MTGQHFFRISEPLIETSRGKGPTTLGQPLHMQYGANSYRAAQAVRISSMRVAESIKALTDERMTIPVRKCGAVSALDWSGEIL</sequence>
<accession>V4P738</accession>